<dbReference type="Proteomes" id="UP000030969">
    <property type="component" value="Unassembled WGS sequence"/>
</dbReference>
<proteinExistence type="predicted"/>
<dbReference type="AlphaFoldDB" id="A0AAJ0IZH5"/>
<evidence type="ECO:0000259" key="1">
    <source>
        <dbReference type="Pfam" id="PF13619"/>
    </source>
</evidence>
<evidence type="ECO:0000313" key="3">
    <source>
        <dbReference type="Proteomes" id="UP000030969"/>
    </source>
</evidence>
<comment type="caution">
    <text evidence="2">The sequence shown here is derived from an EMBL/GenBank/DDBJ whole genome shotgun (WGS) entry which is preliminary data.</text>
</comment>
<reference evidence="2 3" key="1">
    <citation type="submission" date="2014-11" db="EMBL/GenBank/DDBJ databases">
        <title>Draft Genome Sequences of Xanthomonas vesicatoria Strains from the Balkan Peninsula.</title>
        <authorList>
            <person name="Vancheva T."/>
            <person name="Lefeuvre P."/>
            <person name="Bogatzevska N."/>
            <person name="Moncheva P."/>
            <person name="Koebnik R."/>
        </authorList>
    </citation>
    <scope>NUCLEOTIDE SEQUENCE [LARGE SCALE GENOMIC DNA]</scope>
    <source>
        <strain evidence="2 3">53M</strain>
    </source>
</reference>
<dbReference type="InterPro" id="IPR025309">
    <property type="entry name" value="KTSC_dom"/>
</dbReference>
<gene>
    <name evidence="2" type="ORF">OR61_08500</name>
</gene>
<accession>A0AAJ0IZH5</accession>
<protein>
    <recommendedName>
        <fullName evidence="1">KTSC domain-containing protein</fullName>
    </recommendedName>
</protein>
<sequence length="85" mass="9701">MMQVEAAMWCDLIQTLGKPMDMIRVTSSAISAIGYDSATMRMKIQFVQGHTYDFCGVPSHVFQRLRDAGSKGRYYNDHIGDRYQC</sequence>
<evidence type="ECO:0000313" key="2">
    <source>
        <dbReference type="EMBL" id="KHM95644.1"/>
    </source>
</evidence>
<feature type="domain" description="KTSC" evidence="1">
    <location>
        <begin position="26"/>
        <end position="83"/>
    </location>
</feature>
<dbReference type="EMBL" id="JSYJ01000039">
    <property type="protein sequence ID" value="KHM95644.1"/>
    <property type="molecule type" value="Genomic_DNA"/>
</dbReference>
<name>A0AAJ0IZH5_9XANT</name>
<dbReference type="Pfam" id="PF13619">
    <property type="entry name" value="KTSC"/>
    <property type="match status" value="1"/>
</dbReference>
<organism evidence="2 3">
    <name type="scientific">Xanthomonas vesicatoria</name>
    <dbReference type="NCBI Taxonomy" id="56460"/>
    <lineage>
        <taxon>Bacteria</taxon>
        <taxon>Pseudomonadati</taxon>
        <taxon>Pseudomonadota</taxon>
        <taxon>Gammaproteobacteria</taxon>
        <taxon>Lysobacterales</taxon>
        <taxon>Lysobacteraceae</taxon>
        <taxon>Xanthomonas</taxon>
    </lineage>
</organism>